<dbReference type="FunFam" id="3.30.160.60:FF:000072">
    <property type="entry name" value="zinc finger protein 143 isoform X1"/>
    <property type="match status" value="1"/>
</dbReference>
<dbReference type="PANTHER" id="PTHR46179">
    <property type="entry name" value="ZINC FINGER PROTEIN"/>
    <property type="match status" value="1"/>
</dbReference>
<dbReference type="FunFam" id="3.30.160.60:FF:000125">
    <property type="entry name" value="Putative zinc finger protein 143"/>
    <property type="match status" value="1"/>
</dbReference>
<dbReference type="GO" id="GO:0008270">
    <property type="term" value="F:zinc ion binding"/>
    <property type="evidence" value="ECO:0007669"/>
    <property type="project" value="UniProtKB-KW"/>
</dbReference>
<evidence type="ECO:0000256" key="5">
    <source>
        <dbReference type="PROSITE-ProRule" id="PRU00042"/>
    </source>
</evidence>
<dbReference type="InterPro" id="IPR013087">
    <property type="entry name" value="Znf_C2H2_type"/>
</dbReference>
<feature type="domain" description="C2H2-type" evidence="6">
    <location>
        <begin position="128"/>
        <end position="157"/>
    </location>
</feature>
<dbReference type="PROSITE" id="PS00028">
    <property type="entry name" value="ZINC_FINGER_C2H2_1"/>
    <property type="match status" value="6"/>
</dbReference>
<comment type="caution">
    <text evidence="7">The sequence shown here is derived from an EMBL/GenBank/DDBJ whole genome shotgun (WGS) entry which is preliminary data.</text>
</comment>
<evidence type="ECO:0000313" key="7">
    <source>
        <dbReference type="EMBL" id="KAJ9579919.1"/>
    </source>
</evidence>
<dbReference type="FunFam" id="3.30.160.60:FF:000349">
    <property type="entry name" value="metal regulatory transcription factor 1"/>
    <property type="match status" value="1"/>
</dbReference>
<feature type="domain" description="C2H2-type" evidence="6">
    <location>
        <begin position="188"/>
        <end position="217"/>
    </location>
</feature>
<gene>
    <name evidence="7" type="ORF">L9F63_004392</name>
</gene>
<dbReference type="PROSITE" id="PS50157">
    <property type="entry name" value="ZINC_FINGER_C2H2_2"/>
    <property type="match status" value="6"/>
</dbReference>
<evidence type="ECO:0000256" key="4">
    <source>
        <dbReference type="ARBA" id="ARBA00022833"/>
    </source>
</evidence>
<name>A0AAD7ZFU0_DIPPU</name>
<dbReference type="AlphaFoldDB" id="A0AAD7ZFU0"/>
<dbReference type="EMBL" id="JASPKZ010008367">
    <property type="protein sequence ID" value="KAJ9579919.1"/>
    <property type="molecule type" value="Genomic_DNA"/>
</dbReference>
<dbReference type="PANTHER" id="PTHR46179:SF25">
    <property type="entry name" value="METAL RESPONSE ELEMENT-BINDING TRANSCRIPTION FACTOR-1, ISOFORM C"/>
    <property type="match status" value="1"/>
</dbReference>
<feature type="non-terminal residue" evidence="7">
    <location>
        <position position="426"/>
    </location>
</feature>
<dbReference type="InterPro" id="IPR051061">
    <property type="entry name" value="Zinc_finger_trans_reg"/>
</dbReference>
<keyword evidence="2" id="KW-0677">Repeat</keyword>
<accession>A0AAD7ZFU0</accession>
<keyword evidence="3 5" id="KW-0863">Zinc-finger</keyword>
<feature type="domain" description="C2H2-type" evidence="6">
    <location>
        <begin position="277"/>
        <end position="306"/>
    </location>
</feature>
<dbReference type="GO" id="GO:0006357">
    <property type="term" value="P:regulation of transcription by RNA polymerase II"/>
    <property type="evidence" value="ECO:0007669"/>
    <property type="project" value="TreeGrafter"/>
</dbReference>
<evidence type="ECO:0000313" key="8">
    <source>
        <dbReference type="Proteomes" id="UP001233999"/>
    </source>
</evidence>
<reference evidence="7" key="1">
    <citation type="journal article" date="2023" name="IScience">
        <title>Live-bearing cockroach genome reveals convergent evolutionary mechanisms linked to viviparity in insects and beyond.</title>
        <authorList>
            <person name="Fouks B."/>
            <person name="Harrison M.C."/>
            <person name="Mikhailova A.A."/>
            <person name="Marchal E."/>
            <person name="English S."/>
            <person name="Carruthers M."/>
            <person name="Jennings E.C."/>
            <person name="Chiamaka E.L."/>
            <person name="Frigard R.A."/>
            <person name="Pippel M."/>
            <person name="Attardo G.M."/>
            <person name="Benoit J.B."/>
            <person name="Bornberg-Bauer E."/>
            <person name="Tobe S.S."/>
        </authorList>
    </citation>
    <scope>NUCLEOTIDE SEQUENCE</scope>
    <source>
        <strain evidence="7">Stay&amp;Tobe</strain>
    </source>
</reference>
<dbReference type="FunFam" id="3.30.160.60:FF:000370">
    <property type="entry name" value="Metal regulatory transcription factor 1"/>
    <property type="match status" value="1"/>
</dbReference>
<evidence type="ECO:0000259" key="6">
    <source>
        <dbReference type="PROSITE" id="PS50157"/>
    </source>
</evidence>
<feature type="domain" description="C2H2-type" evidence="6">
    <location>
        <begin position="158"/>
        <end position="187"/>
    </location>
</feature>
<dbReference type="Pfam" id="PF00096">
    <property type="entry name" value="zf-C2H2"/>
    <property type="match status" value="5"/>
</dbReference>
<organism evidence="7 8">
    <name type="scientific">Diploptera punctata</name>
    <name type="common">Pacific beetle cockroach</name>
    <dbReference type="NCBI Taxonomy" id="6984"/>
    <lineage>
        <taxon>Eukaryota</taxon>
        <taxon>Metazoa</taxon>
        <taxon>Ecdysozoa</taxon>
        <taxon>Arthropoda</taxon>
        <taxon>Hexapoda</taxon>
        <taxon>Insecta</taxon>
        <taxon>Pterygota</taxon>
        <taxon>Neoptera</taxon>
        <taxon>Polyneoptera</taxon>
        <taxon>Dictyoptera</taxon>
        <taxon>Blattodea</taxon>
        <taxon>Blaberoidea</taxon>
        <taxon>Blaberidae</taxon>
        <taxon>Diplopterinae</taxon>
        <taxon>Diploptera</taxon>
    </lineage>
</organism>
<keyword evidence="4" id="KW-0862">Zinc</keyword>
<dbReference type="InterPro" id="IPR036236">
    <property type="entry name" value="Znf_C2H2_sf"/>
</dbReference>
<feature type="domain" description="C2H2-type" evidence="6">
    <location>
        <begin position="217"/>
        <end position="246"/>
    </location>
</feature>
<evidence type="ECO:0000256" key="3">
    <source>
        <dbReference type="ARBA" id="ARBA00022771"/>
    </source>
</evidence>
<dbReference type="FunFam" id="3.30.160.60:FF:000397">
    <property type="entry name" value="Metal regulatory transcription factor 1"/>
    <property type="match status" value="1"/>
</dbReference>
<sequence>MAKWSEIIKLELGNEQEKSDTSLDNILQDYIDDNSFDSPNFDRVFEQVPVYTTNKLCDEDSPESSSYIGKLEGHDENAGYIHHTISSDQIYMHINPGTSRSMPENPSHATITIETTDPTTNRKEIKRYTCEYDGCTRTYSTVGNLRTHMKTHKGEFRFKCNEPGCGKAFLTSYSLKIHIRVHTKVKPFECHHEGCEKAFNTLYRLRAHQRLHNGNTFNCDSQGCVKFFTTLSDLKKHVRTHTQERPFKCPEEGCGKAFTASHHLKTHSRTHTGERPYPCAHMDCERTFLSTQSLKVHKKHHHKEGEDYFEELNSLNLDDPLAIDGIGEEKKEADLNNLRPCTDTVTNININEIGRENLRITTVPVSSSSAKTDVEGKFLNILRISLHQKHNVEDSCFHDIAISNIIMFIQLIMFEIAISWKHESYE</sequence>
<dbReference type="Gene3D" id="3.30.160.60">
    <property type="entry name" value="Classic Zinc Finger"/>
    <property type="match status" value="6"/>
</dbReference>
<keyword evidence="8" id="KW-1185">Reference proteome</keyword>
<proteinExistence type="predicted"/>
<feature type="domain" description="C2H2-type" evidence="6">
    <location>
        <begin position="247"/>
        <end position="276"/>
    </location>
</feature>
<evidence type="ECO:0000256" key="2">
    <source>
        <dbReference type="ARBA" id="ARBA00022737"/>
    </source>
</evidence>
<protein>
    <recommendedName>
        <fullName evidence="6">C2H2-type domain-containing protein</fullName>
    </recommendedName>
</protein>
<dbReference type="GO" id="GO:0005634">
    <property type="term" value="C:nucleus"/>
    <property type="evidence" value="ECO:0007669"/>
    <property type="project" value="TreeGrafter"/>
</dbReference>
<keyword evidence="1" id="KW-0479">Metal-binding</keyword>
<evidence type="ECO:0000256" key="1">
    <source>
        <dbReference type="ARBA" id="ARBA00022723"/>
    </source>
</evidence>
<dbReference type="Proteomes" id="UP001233999">
    <property type="component" value="Unassembled WGS sequence"/>
</dbReference>
<dbReference type="SUPFAM" id="SSF57667">
    <property type="entry name" value="beta-beta-alpha zinc fingers"/>
    <property type="match status" value="4"/>
</dbReference>
<dbReference type="SMART" id="SM00355">
    <property type="entry name" value="ZnF_C2H2"/>
    <property type="match status" value="6"/>
</dbReference>
<reference evidence="7" key="2">
    <citation type="submission" date="2023-05" db="EMBL/GenBank/DDBJ databases">
        <authorList>
            <person name="Fouks B."/>
        </authorList>
    </citation>
    <scope>NUCLEOTIDE SEQUENCE</scope>
    <source>
        <strain evidence="7">Stay&amp;Tobe</strain>
        <tissue evidence="7">Testes</tissue>
    </source>
</reference>